<dbReference type="OrthoDB" id="580775at2"/>
<dbReference type="EMBL" id="CP035467">
    <property type="protein sequence ID" value="QCW82001.1"/>
    <property type="molecule type" value="Genomic_DNA"/>
</dbReference>
<accession>A0A4P9UP47</accession>
<dbReference type="Proteomes" id="UP000305881">
    <property type="component" value="Chromosome"/>
</dbReference>
<dbReference type="AlphaFoldDB" id="A0A4P9UP47"/>
<dbReference type="InterPro" id="IPR042099">
    <property type="entry name" value="ANL_N_sf"/>
</dbReference>
<dbReference type="SUPFAM" id="SSF56801">
    <property type="entry name" value="Acetyl-CoA synthetase-like"/>
    <property type="match status" value="1"/>
</dbReference>
<gene>
    <name evidence="1" type="ORF">EQU24_06845</name>
</gene>
<dbReference type="PANTHER" id="PTHR36932:SF1">
    <property type="entry name" value="CAPSULAR POLYSACCHARIDE BIOSYNTHESIS PROTEIN"/>
    <property type="match status" value="1"/>
</dbReference>
<evidence type="ECO:0000313" key="2">
    <source>
        <dbReference type="Proteomes" id="UP000305881"/>
    </source>
</evidence>
<dbReference type="Gene3D" id="3.40.50.12780">
    <property type="entry name" value="N-terminal domain of ligase-like"/>
    <property type="match status" value="1"/>
</dbReference>
<name>A0A4P9UP47_METBY</name>
<dbReference type="GO" id="GO:0016874">
    <property type="term" value="F:ligase activity"/>
    <property type="evidence" value="ECO:0007669"/>
    <property type="project" value="UniProtKB-KW"/>
</dbReference>
<sequence length="449" mass="51256">MHPFISRNIVYPLQEKLLNRPTFSYLKELEKTQWLSREEIEALQIKKLQTLLKTAKTHCSWHAKRIHESGIDLENLTFAELQKLPPMSKTDAQQHGEQMAWLNVPGGIFRYTTGGSSGQPLIFHFGRYRQASDAAGRIRARRWWGVDVGDPEVYLWGAPVELNKTDRIKTIRDRLLNQLVLNAFQMSPEMMSNYLSAIQRFNPKCIYGYASSVALLAKYAKETNQHVELPQLKVVCTTGEPLYEEQRQLISEIFNVPVANEFGSRDIGFTAHENRHHQMLQMSESIIIEILDPQGNPVKPGETGEAVMTGLCSEAQPFIRYRTGDMMKLSEETDKDGRGLHVIEEISGRSTDFLAHRNGSIVHALAAIYVLRETQGVERFKIIQHDIDRFEIQIVANPMWTNQAKTSIDQKFKSRFGETCSTEINLIEEILPEASGKIRQVVSKVQTVF</sequence>
<proteinExistence type="predicted"/>
<keyword evidence="2" id="KW-1185">Reference proteome</keyword>
<organism evidence="1 2">
    <name type="scientific">Methylotuvimicrobium buryatense</name>
    <name type="common">Methylomicrobium buryatense</name>
    <dbReference type="NCBI Taxonomy" id="95641"/>
    <lineage>
        <taxon>Bacteria</taxon>
        <taxon>Pseudomonadati</taxon>
        <taxon>Pseudomonadota</taxon>
        <taxon>Gammaproteobacteria</taxon>
        <taxon>Methylococcales</taxon>
        <taxon>Methylococcaceae</taxon>
        <taxon>Methylotuvimicrobium</taxon>
    </lineage>
</organism>
<dbReference type="STRING" id="675511.GCA_000341735_01645"/>
<protein>
    <submittedName>
        <fullName evidence="1">Phenylacetate--CoA ligase family protein</fullName>
    </submittedName>
</protein>
<dbReference type="PANTHER" id="PTHR36932">
    <property type="entry name" value="CAPSULAR POLYSACCHARIDE BIOSYNTHESIS PROTEIN"/>
    <property type="match status" value="1"/>
</dbReference>
<reference evidence="2" key="1">
    <citation type="journal article" date="2019" name="J. Bacteriol.">
        <title>A Mutagenic Screen Identifies a TonB-Dependent Receptor Required for the Lanthanide Metal Switch in the Type I Methanotroph 'Methylotuvimicrobium buryatense' 5GB1C.</title>
        <authorList>
            <person name="Groom J.D."/>
            <person name="Ford S.M."/>
            <person name="Pesesky M.W."/>
            <person name="Lidstrom M.E."/>
        </authorList>
    </citation>
    <scope>NUCLEOTIDE SEQUENCE [LARGE SCALE GENOMIC DNA]</scope>
    <source>
        <strain evidence="2">5GB1C</strain>
    </source>
</reference>
<dbReference type="KEGG" id="mbur:EQU24_06845"/>
<keyword evidence="1" id="KW-0436">Ligase</keyword>
<evidence type="ECO:0000313" key="1">
    <source>
        <dbReference type="EMBL" id="QCW82001.1"/>
    </source>
</evidence>
<dbReference type="InterPro" id="IPR053158">
    <property type="entry name" value="CapK_Type1_Caps_Biosynth"/>
</dbReference>